<dbReference type="Pfam" id="PF00155">
    <property type="entry name" value="Aminotran_1_2"/>
    <property type="match status" value="1"/>
</dbReference>
<dbReference type="InterPro" id="IPR004839">
    <property type="entry name" value="Aminotransferase_I/II_large"/>
</dbReference>
<dbReference type="PANTHER" id="PTHR43525">
    <property type="entry name" value="PROTEIN MALY"/>
    <property type="match status" value="1"/>
</dbReference>
<evidence type="ECO:0000256" key="4">
    <source>
        <dbReference type="ARBA" id="ARBA00023239"/>
    </source>
</evidence>
<evidence type="ECO:0000256" key="2">
    <source>
        <dbReference type="ARBA" id="ARBA00012224"/>
    </source>
</evidence>
<name>W9GMW7_9MICO</name>
<comment type="cofactor">
    <cofactor evidence="1">
        <name>pyridoxal 5'-phosphate</name>
        <dbReference type="ChEBI" id="CHEBI:597326"/>
    </cofactor>
</comment>
<dbReference type="Gene3D" id="3.90.1150.10">
    <property type="entry name" value="Aspartate Aminotransferase, domain 1"/>
    <property type="match status" value="1"/>
</dbReference>
<dbReference type="RefSeq" id="WP_034715915.1">
    <property type="nucleotide sequence ID" value="NZ_AWQS01000062.1"/>
</dbReference>
<feature type="domain" description="Aminotransferase class I/classII large" evidence="6">
    <location>
        <begin position="36"/>
        <end position="376"/>
    </location>
</feature>
<dbReference type="Gene3D" id="3.40.640.10">
    <property type="entry name" value="Type I PLP-dependent aspartate aminotransferase-like (Major domain)"/>
    <property type="match status" value="1"/>
</dbReference>
<accession>W9GMW7</accession>
<dbReference type="Proteomes" id="UP000019494">
    <property type="component" value="Unassembled WGS sequence"/>
</dbReference>
<evidence type="ECO:0000256" key="5">
    <source>
        <dbReference type="ARBA" id="ARBA00037974"/>
    </source>
</evidence>
<evidence type="ECO:0000259" key="6">
    <source>
        <dbReference type="Pfam" id="PF00155"/>
    </source>
</evidence>
<dbReference type="OrthoDB" id="3224382at2"/>
<dbReference type="EMBL" id="AWQS01000062">
    <property type="protein sequence ID" value="EWT06163.1"/>
    <property type="molecule type" value="Genomic_DNA"/>
</dbReference>
<keyword evidence="4 7" id="KW-0456">Lyase</keyword>
<dbReference type="InterPro" id="IPR015424">
    <property type="entry name" value="PyrdxlP-dep_Trfase"/>
</dbReference>
<dbReference type="AlphaFoldDB" id="W9GMW7"/>
<keyword evidence="8" id="KW-1185">Reference proteome</keyword>
<proteinExistence type="inferred from homology"/>
<dbReference type="InterPro" id="IPR015422">
    <property type="entry name" value="PyrdxlP-dep_Trfase_small"/>
</dbReference>
<dbReference type="PANTHER" id="PTHR43525:SF2">
    <property type="entry name" value="CYSTATHIONINE BETA-LYASE-RELATED"/>
    <property type="match status" value="1"/>
</dbReference>
<keyword evidence="3" id="KW-0663">Pyridoxal phosphate</keyword>
<evidence type="ECO:0000313" key="8">
    <source>
        <dbReference type="Proteomes" id="UP000019494"/>
    </source>
</evidence>
<comment type="similarity">
    <text evidence="5">Belongs to the class-II pyridoxal-phosphate-dependent aminotransferase family. MalY/PatB cystathionine beta-lyase subfamily.</text>
</comment>
<evidence type="ECO:0000256" key="1">
    <source>
        <dbReference type="ARBA" id="ARBA00001933"/>
    </source>
</evidence>
<dbReference type="InterPro" id="IPR015421">
    <property type="entry name" value="PyrdxlP-dep_Trfase_major"/>
</dbReference>
<protein>
    <recommendedName>
        <fullName evidence="2">cysteine-S-conjugate beta-lyase</fullName>
        <ecNumber evidence="2">4.4.1.13</ecNumber>
    </recommendedName>
</protein>
<dbReference type="GO" id="GO:0047804">
    <property type="term" value="F:cysteine-S-conjugate beta-lyase activity"/>
    <property type="evidence" value="ECO:0007669"/>
    <property type="project" value="UniProtKB-EC"/>
</dbReference>
<dbReference type="InterPro" id="IPR051798">
    <property type="entry name" value="Class-II_PLP-Dep_Aminotrans"/>
</dbReference>
<dbReference type="GO" id="GO:0030170">
    <property type="term" value="F:pyridoxal phosphate binding"/>
    <property type="evidence" value="ECO:0007669"/>
    <property type="project" value="InterPro"/>
</dbReference>
<evidence type="ECO:0000313" key="7">
    <source>
        <dbReference type="EMBL" id="EWT06163.1"/>
    </source>
</evidence>
<evidence type="ECO:0000256" key="3">
    <source>
        <dbReference type="ARBA" id="ARBA00022898"/>
    </source>
</evidence>
<organism evidence="7 8">
    <name type="scientific">Intrasporangium chromatireducens Q5-1</name>
    <dbReference type="NCBI Taxonomy" id="584657"/>
    <lineage>
        <taxon>Bacteria</taxon>
        <taxon>Bacillati</taxon>
        <taxon>Actinomycetota</taxon>
        <taxon>Actinomycetes</taxon>
        <taxon>Micrococcales</taxon>
        <taxon>Intrasporangiaceae</taxon>
        <taxon>Intrasporangium</taxon>
    </lineage>
</organism>
<dbReference type="CDD" id="cd00609">
    <property type="entry name" value="AAT_like"/>
    <property type="match status" value="1"/>
</dbReference>
<gene>
    <name evidence="7" type="ORF">N864_23720</name>
</gene>
<sequence length="382" mass="40494">MTRRILDHTVDELRRDRTSIKWRLHPGDVLPLWVAEMDASPCEAVVTAVTEALRRGDTGYAAPGPYAAALAAFAHAEWGWTIDGHTVVQVADVLTGIARLLELFTEPGGPVIVSSPAYNAFFTVIDSVGRQTVDAPLTAEGRLDLDHLGDAFRRATAGGGSAAYLLCNPHNPTGTVHTADELARLAALAREHGVQVISDEIHAPLVYATSTFTPYLTVPGSEGGVTVTAASKAWNLAGLKAGLVVPGTEAVAATKALHPFVTMGASHLGVIAQSAAWGHGGDWLRQLRDELDDNRHLLARLVAEQLPGVRLRLPESTYLAWLDCRDAGLGDDPAATLLSRGRVALSEGAHFGPRGAGCARLNFATSPEILREAVHRMASCLG</sequence>
<dbReference type="SUPFAM" id="SSF53383">
    <property type="entry name" value="PLP-dependent transferases"/>
    <property type="match status" value="1"/>
</dbReference>
<comment type="caution">
    <text evidence="7">The sequence shown here is derived from an EMBL/GenBank/DDBJ whole genome shotgun (WGS) entry which is preliminary data.</text>
</comment>
<reference evidence="8" key="1">
    <citation type="submission" date="2013-08" db="EMBL/GenBank/DDBJ databases">
        <title>Intrasporangium oryzae NRRL B-24470.</title>
        <authorList>
            <person name="Liu H."/>
            <person name="Wang G."/>
        </authorList>
    </citation>
    <scope>NUCLEOTIDE SEQUENCE [LARGE SCALE GENOMIC DNA]</scope>
    <source>
        <strain evidence="8">Q5-1</strain>
    </source>
</reference>
<dbReference type="EC" id="4.4.1.13" evidence="2"/>
<dbReference type="PATRIC" id="fig|584657.3.peg.1921"/>